<dbReference type="SMART" id="SM00382">
    <property type="entry name" value="AAA"/>
    <property type="match status" value="1"/>
</dbReference>
<dbReference type="Pfam" id="PF08402">
    <property type="entry name" value="TOBE_2"/>
    <property type="match status" value="1"/>
</dbReference>
<feature type="region of interest" description="Disordered" evidence="4">
    <location>
        <begin position="1"/>
        <end position="51"/>
    </location>
</feature>
<name>A0A3M4LHZ5_PSEA0</name>
<dbReference type="SUPFAM" id="SSF50331">
    <property type="entry name" value="MOP-like"/>
    <property type="match status" value="1"/>
</dbReference>
<keyword evidence="3 6" id="KW-0067">ATP-binding</keyword>
<evidence type="ECO:0000256" key="1">
    <source>
        <dbReference type="ARBA" id="ARBA00022448"/>
    </source>
</evidence>
<dbReference type="Pfam" id="PF00005">
    <property type="entry name" value="ABC_tran"/>
    <property type="match status" value="1"/>
</dbReference>
<dbReference type="InterPro" id="IPR003439">
    <property type="entry name" value="ABC_transporter-like_ATP-bd"/>
</dbReference>
<accession>A0A3M4LHZ5</accession>
<dbReference type="PROSITE" id="PS00211">
    <property type="entry name" value="ABC_TRANSPORTER_1"/>
    <property type="match status" value="1"/>
</dbReference>
<dbReference type="GO" id="GO:0005524">
    <property type="term" value="F:ATP binding"/>
    <property type="evidence" value="ECO:0007669"/>
    <property type="project" value="UniProtKB-KW"/>
</dbReference>
<dbReference type="GO" id="GO:0022857">
    <property type="term" value="F:transmembrane transporter activity"/>
    <property type="evidence" value="ECO:0007669"/>
    <property type="project" value="InterPro"/>
</dbReference>
<dbReference type="InterPro" id="IPR008995">
    <property type="entry name" value="Mo/tungstate-bd_C_term_dom"/>
</dbReference>
<dbReference type="GO" id="GO:0015697">
    <property type="term" value="P:quaternary ammonium group transport"/>
    <property type="evidence" value="ECO:0007669"/>
    <property type="project" value="UniProtKB-ARBA"/>
</dbReference>
<dbReference type="PANTHER" id="PTHR42781:SF4">
    <property type="entry name" value="SPERMIDINE_PUTRESCINE IMPORT ATP-BINDING PROTEIN POTA"/>
    <property type="match status" value="1"/>
</dbReference>
<protein>
    <submittedName>
        <fullName evidence="6">ABC transporter ATP-binding protein</fullName>
    </submittedName>
</protein>
<keyword evidence="1" id="KW-0813">Transport</keyword>
<dbReference type="InterPro" id="IPR027417">
    <property type="entry name" value="P-loop_NTPase"/>
</dbReference>
<dbReference type="AlphaFoldDB" id="A0A3M4LHZ5"/>
<evidence type="ECO:0000259" key="5">
    <source>
        <dbReference type="PROSITE" id="PS50893"/>
    </source>
</evidence>
<feature type="domain" description="ABC transporter" evidence="5">
    <location>
        <begin position="87"/>
        <end position="318"/>
    </location>
</feature>
<dbReference type="GO" id="GO:0016887">
    <property type="term" value="F:ATP hydrolysis activity"/>
    <property type="evidence" value="ECO:0007669"/>
    <property type="project" value="InterPro"/>
</dbReference>
<evidence type="ECO:0000256" key="2">
    <source>
        <dbReference type="ARBA" id="ARBA00022741"/>
    </source>
</evidence>
<evidence type="ECO:0000313" key="7">
    <source>
        <dbReference type="Proteomes" id="UP000279553"/>
    </source>
</evidence>
<organism evidence="6 7">
    <name type="scientific">Pseudomonas amygdali pv. mori</name>
    <dbReference type="NCBI Taxonomy" id="34065"/>
    <lineage>
        <taxon>Bacteria</taxon>
        <taxon>Pseudomonadati</taxon>
        <taxon>Pseudomonadota</taxon>
        <taxon>Gammaproteobacteria</taxon>
        <taxon>Pseudomonadales</taxon>
        <taxon>Pseudomonadaceae</taxon>
        <taxon>Pseudomonas</taxon>
        <taxon>Pseudomonas amygdali</taxon>
    </lineage>
</organism>
<keyword evidence="2" id="KW-0547">Nucleotide-binding</keyword>
<dbReference type="SUPFAM" id="SSF52540">
    <property type="entry name" value="P-loop containing nucleoside triphosphate hydrolases"/>
    <property type="match status" value="1"/>
</dbReference>
<dbReference type="Gene3D" id="3.40.50.300">
    <property type="entry name" value="P-loop containing nucleotide triphosphate hydrolases"/>
    <property type="match status" value="1"/>
</dbReference>
<sequence length="424" mass="45548">MPGRNSGRCADGCDPVAGRVQPDMDAAHADDQDPAGRSGRQLRLSPTGSRQRLHPSFSVVDCAAADCVAGHQCTSCPWREPMSGTTIRLKGCRKAFADGTVAVKDLHLTIEPGETLAILGPSGCGKTTTLRLIAGLELPDVGQVLFDDQDVTRLPIERRDVGMVFQNYALFPNLDVAGNIVYGLKIRGLSPAERSKRCDELLELVGLTGHGNRRVNELSGGQRQRVALARALAPRPRVLLLDEPLAALDAQLRERLRSELDQLLRGLGITSVFVTHDQGEAMALGDRILVMEKGCVSQLATPREIYQQPANAFVAGFVGNLNAFSVVERTPSGLKVSGGELPWNGADLPGTVYCRPEHLRLMPEHGHLQGRLVGQFFQGAQSRLLVDVGGPQPLLVDSTDNVIHAANAAIALSVEPQALFTLHS</sequence>
<dbReference type="Gene3D" id="2.40.50.100">
    <property type="match status" value="1"/>
</dbReference>
<evidence type="ECO:0000256" key="4">
    <source>
        <dbReference type="SAM" id="MobiDB-lite"/>
    </source>
</evidence>
<dbReference type="FunFam" id="3.40.50.300:FF:000425">
    <property type="entry name" value="Probable ABC transporter, ATP-binding subunit"/>
    <property type="match status" value="1"/>
</dbReference>
<proteinExistence type="predicted"/>
<dbReference type="Proteomes" id="UP000279553">
    <property type="component" value="Unassembled WGS sequence"/>
</dbReference>
<dbReference type="InterPro" id="IPR003593">
    <property type="entry name" value="AAA+_ATPase"/>
</dbReference>
<evidence type="ECO:0000313" key="6">
    <source>
        <dbReference type="EMBL" id="RMQ41027.1"/>
    </source>
</evidence>
<comment type="caution">
    <text evidence="6">The sequence shown here is derived from an EMBL/GenBank/DDBJ whole genome shotgun (WGS) entry which is preliminary data.</text>
</comment>
<evidence type="ECO:0000256" key="3">
    <source>
        <dbReference type="ARBA" id="ARBA00022840"/>
    </source>
</evidence>
<dbReference type="PROSITE" id="PS50893">
    <property type="entry name" value="ABC_TRANSPORTER_2"/>
    <property type="match status" value="1"/>
</dbReference>
<dbReference type="InterPro" id="IPR013611">
    <property type="entry name" value="Transp-assoc_OB_typ2"/>
</dbReference>
<gene>
    <name evidence="6" type="ORF">ALQ05_05330</name>
</gene>
<dbReference type="EMBL" id="RBRD01000065">
    <property type="protein sequence ID" value="RMQ41027.1"/>
    <property type="molecule type" value="Genomic_DNA"/>
</dbReference>
<dbReference type="PANTHER" id="PTHR42781">
    <property type="entry name" value="SPERMIDINE/PUTRESCINE IMPORT ATP-BINDING PROTEIN POTA"/>
    <property type="match status" value="1"/>
</dbReference>
<dbReference type="InterPro" id="IPR050093">
    <property type="entry name" value="ABC_SmlMolc_Importer"/>
</dbReference>
<dbReference type="GO" id="GO:0043190">
    <property type="term" value="C:ATP-binding cassette (ABC) transporter complex"/>
    <property type="evidence" value="ECO:0007669"/>
    <property type="project" value="InterPro"/>
</dbReference>
<dbReference type="InterPro" id="IPR017871">
    <property type="entry name" value="ABC_transporter-like_CS"/>
</dbReference>
<reference evidence="6 7" key="1">
    <citation type="submission" date="2018-08" db="EMBL/GenBank/DDBJ databases">
        <title>Recombination of ecologically and evolutionarily significant loci maintains genetic cohesion in the Pseudomonas syringae species complex.</title>
        <authorList>
            <person name="Dillon M."/>
            <person name="Thakur S."/>
            <person name="Almeida R.N.D."/>
            <person name="Weir B.S."/>
            <person name="Guttman D.S."/>
        </authorList>
    </citation>
    <scope>NUCLEOTIDE SEQUENCE [LARGE SCALE GENOMIC DNA]</scope>
    <source>
        <strain evidence="6 7">ICMP 535</strain>
    </source>
</reference>